<protein>
    <recommendedName>
        <fullName evidence="4">G-protein coupled receptors family 1 profile domain-containing protein</fullName>
    </recommendedName>
</protein>
<organism evidence="3">
    <name type="scientific">Octopus bimaculoides</name>
    <name type="common">California two-spotted octopus</name>
    <dbReference type="NCBI Taxonomy" id="37653"/>
    <lineage>
        <taxon>Eukaryota</taxon>
        <taxon>Metazoa</taxon>
        <taxon>Spiralia</taxon>
        <taxon>Lophotrochozoa</taxon>
        <taxon>Mollusca</taxon>
        <taxon>Cephalopoda</taxon>
        <taxon>Coleoidea</taxon>
        <taxon>Octopodiformes</taxon>
        <taxon>Octopoda</taxon>
        <taxon>Incirrata</taxon>
        <taxon>Octopodidae</taxon>
        <taxon>Octopus</taxon>
    </lineage>
</organism>
<keyword evidence="2" id="KW-0732">Signal</keyword>
<feature type="transmembrane region" description="Helical" evidence="1">
    <location>
        <begin position="28"/>
        <end position="49"/>
    </location>
</feature>
<feature type="chain" id="PRO_5005584017" description="G-protein coupled receptors family 1 profile domain-containing protein" evidence="2">
    <location>
        <begin position="19"/>
        <end position="98"/>
    </location>
</feature>
<keyword evidence="1" id="KW-0812">Transmembrane</keyword>
<keyword evidence="1" id="KW-0472">Membrane</keyword>
<evidence type="ECO:0000256" key="1">
    <source>
        <dbReference type="SAM" id="Phobius"/>
    </source>
</evidence>
<gene>
    <name evidence="3" type="ORF">OCBIM_22004506mg</name>
</gene>
<dbReference type="EMBL" id="KQ417173">
    <property type="protein sequence ID" value="KOF93435.1"/>
    <property type="molecule type" value="Genomic_DNA"/>
</dbReference>
<reference evidence="3" key="1">
    <citation type="submission" date="2015-07" db="EMBL/GenBank/DDBJ databases">
        <title>MeaNS - Measles Nucleotide Surveillance Program.</title>
        <authorList>
            <person name="Tran T."/>
            <person name="Druce J."/>
        </authorList>
    </citation>
    <scope>NUCLEOTIDE SEQUENCE</scope>
    <source>
        <strain evidence="3">UCB-OBI-ISO-001</strain>
        <tissue evidence="3">Gonad</tissue>
    </source>
</reference>
<name>A0A0L8HXA9_OCTBM</name>
<keyword evidence="1" id="KW-1133">Transmembrane helix</keyword>
<evidence type="ECO:0000256" key="2">
    <source>
        <dbReference type="SAM" id="SignalP"/>
    </source>
</evidence>
<feature type="transmembrane region" description="Helical" evidence="1">
    <location>
        <begin position="61"/>
        <end position="83"/>
    </location>
</feature>
<accession>A0A0L8HXA9</accession>
<proteinExistence type="predicted"/>
<dbReference type="AlphaFoldDB" id="A0A0L8HXA9"/>
<sequence length="98" mass="10907">MCVCVCVRVCAYVPVCVCVCVCVRVCAYVPVCVCVCVSSCLHIVVYECINTNVTISMTDAIACFNICFCVSITCIYGFVNFYVHFCIEMRLCFRTCPC</sequence>
<evidence type="ECO:0008006" key="4">
    <source>
        <dbReference type="Google" id="ProtNLM"/>
    </source>
</evidence>
<evidence type="ECO:0000313" key="3">
    <source>
        <dbReference type="EMBL" id="KOF93435.1"/>
    </source>
</evidence>
<feature type="signal peptide" evidence="2">
    <location>
        <begin position="1"/>
        <end position="18"/>
    </location>
</feature>